<proteinExistence type="predicted"/>
<accession>A0A0G4HR30</accession>
<dbReference type="EMBL" id="CDMZ01003537">
    <property type="protein sequence ID" value="CEM46734.1"/>
    <property type="molecule type" value="Genomic_DNA"/>
</dbReference>
<organism evidence="1">
    <name type="scientific">Chromera velia CCMP2878</name>
    <dbReference type="NCBI Taxonomy" id="1169474"/>
    <lineage>
        <taxon>Eukaryota</taxon>
        <taxon>Sar</taxon>
        <taxon>Alveolata</taxon>
        <taxon>Colpodellida</taxon>
        <taxon>Chromeraceae</taxon>
        <taxon>Chromera</taxon>
    </lineage>
</organism>
<name>A0A0G4HR30_9ALVE</name>
<dbReference type="PhylomeDB" id="A0A0G4HR30"/>
<dbReference type="AlphaFoldDB" id="A0A0G4HR30"/>
<protein>
    <submittedName>
        <fullName evidence="1">Uncharacterized protein</fullName>
    </submittedName>
</protein>
<sequence length="315" mass="34812">MHRALHRYGRDLLLQQQSETGKARLRSCAGGPASAWLTASMPSSHWTTIASTLFFVALCLRLGLDLPEIQRNPICACGAPLDLAGHHVQRCATGGGIWWRHEQVKVRVKDAFCNILSGVRHTYVSRERTFAQLGLSTPNRLVEESQKRPDFLSGMPSEDSYLGDVSVTHPMSVDAARLRRMSNYAGAAARDMETVKDRKYKAICKELGLKFVPLVFETYGRLGKRMVEFLTTVVNHVASRVRGGEDFPVVQGRLMQQYFKILSCTLQRFVAANVLSSIHSRRGRRGPFQAEPLLARDVAAFSVPGTQGAGGANGE</sequence>
<reference evidence="1" key="1">
    <citation type="submission" date="2014-11" db="EMBL/GenBank/DDBJ databases">
        <authorList>
            <person name="Otto D Thomas"/>
            <person name="Naeem Raeece"/>
        </authorList>
    </citation>
    <scope>NUCLEOTIDE SEQUENCE</scope>
</reference>
<evidence type="ECO:0000313" key="1">
    <source>
        <dbReference type="EMBL" id="CEM46734.1"/>
    </source>
</evidence>
<gene>
    <name evidence="1" type="ORF">Cvel_8020</name>
</gene>
<dbReference type="VEuPathDB" id="CryptoDB:Cvel_8020"/>